<dbReference type="InterPro" id="IPR027275">
    <property type="entry name" value="PRC-brl_dom"/>
</dbReference>
<name>A0A1H3M480_9PROT</name>
<protein>
    <submittedName>
        <fullName evidence="3">PRC-barrel domain-containing protein</fullName>
    </submittedName>
</protein>
<keyword evidence="4" id="KW-1185">Reference proteome</keyword>
<dbReference type="Proteomes" id="UP000198640">
    <property type="component" value="Unassembled WGS sequence"/>
</dbReference>
<evidence type="ECO:0000313" key="3">
    <source>
        <dbReference type="EMBL" id="SDY71366.1"/>
    </source>
</evidence>
<dbReference type="STRING" id="44576.SAMN05421881_10569"/>
<feature type="domain" description="PRC-barrel" evidence="2">
    <location>
        <begin position="66"/>
        <end position="129"/>
    </location>
</feature>
<dbReference type="OrthoDB" id="8547830at2"/>
<feature type="signal peptide" evidence="1">
    <location>
        <begin position="1"/>
        <end position="27"/>
    </location>
</feature>
<evidence type="ECO:0000256" key="1">
    <source>
        <dbReference type="SAM" id="SignalP"/>
    </source>
</evidence>
<keyword evidence="1" id="KW-0732">Signal</keyword>
<dbReference type="RefSeq" id="WP_090415222.1">
    <property type="nucleotide sequence ID" value="NZ_FNOY01000056.1"/>
</dbReference>
<organism evidence="3 4">
    <name type="scientific">Nitrosomonas halophila</name>
    <dbReference type="NCBI Taxonomy" id="44576"/>
    <lineage>
        <taxon>Bacteria</taxon>
        <taxon>Pseudomonadati</taxon>
        <taxon>Pseudomonadota</taxon>
        <taxon>Betaproteobacteria</taxon>
        <taxon>Nitrosomonadales</taxon>
        <taxon>Nitrosomonadaceae</taxon>
        <taxon>Nitrosomonas</taxon>
    </lineage>
</organism>
<dbReference type="Pfam" id="PF05239">
    <property type="entry name" value="PRC"/>
    <property type="match status" value="2"/>
</dbReference>
<dbReference type="AlphaFoldDB" id="A0A1H3M480"/>
<dbReference type="PANTHER" id="PTHR36505">
    <property type="entry name" value="BLR1072 PROTEIN"/>
    <property type="match status" value="1"/>
</dbReference>
<dbReference type="SUPFAM" id="SSF50346">
    <property type="entry name" value="PRC-barrel domain"/>
    <property type="match status" value="2"/>
</dbReference>
<dbReference type="EMBL" id="FNOY01000056">
    <property type="protein sequence ID" value="SDY71366.1"/>
    <property type="molecule type" value="Genomic_DNA"/>
</dbReference>
<dbReference type="Gene3D" id="2.30.30.240">
    <property type="entry name" value="PRC-barrel domain"/>
    <property type="match status" value="2"/>
</dbReference>
<evidence type="ECO:0000313" key="4">
    <source>
        <dbReference type="Proteomes" id="UP000198640"/>
    </source>
</evidence>
<feature type="chain" id="PRO_5011684926" evidence="1">
    <location>
        <begin position="28"/>
        <end position="266"/>
    </location>
</feature>
<sequence>MIYSKHLFNFTSLIGLSLLITCLSVHAGDKRDLEKAGNSTRNDTVGAYDEDAYVKLGPANLAYDINAQKLINMSVMSRQNGNKLGEIQDLVLSHNEKISYAIVSAGGFLGVGKKMVVIPLHAMTIHKTEENVAINLSEQQLKEMPEFKFEYVGDRNYQTNNRPATSSTGGKYYAANIDYNINAKKLFGMDVVDPYGKKLGLIKDLLLSKNEKIVYAIVSVGEVLNLIEKLVAVPFHSLQVNKSDEEIILNLTQKQLEQAANFRFTN</sequence>
<gene>
    <name evidence="3" type="ORF">SAMN05421881_10569</name>
</gene>
<dbReference type="PANTHER" id="PTHR36505:SF1">
    <property type="entry name" value="BLR1072 PROTEIN"/>
    <property type="match status" value="1"/>
</dbReference>
<proteinExistence type="predicted"/>
<dbReference type="InterPro" id="IPR011033">
    <property type="entry name" value="PRC_barrel-like_sf"/>
</dbReference>
<accession>A0A1H3M480</accession>
<evidence type="ECO:0000259" key="2">
    <source>
        <dbReference type="Pfam" id="PF05239"/>
    </source>
</evidence>
<feature type="domain" description="PRC-barrel" evidence="2">
    <location>
        <begin position="182"/>
        <end position="254"/>
    </location>
</feature>
<reference evidence="3 4" key="1">
    <citation type="submission" date="2016-10" db="EMBL/GenBank/DDBJ databases">
        <authorList>
            <person name="de Groot N.N."/>
        </authorList>
    </citation>
    <scope>NUCLEOTIDE SEQUENCE [LARGE SCALE GENOMIC DNA]</scope>
    <source>
        <strain evidence="3 4">Nm1</strain>
    </source>
</reference>